<reference evidence="3 5" key="2">
    <citation type="submission" date="2020-12" db="EMBL/GenBank/DDBJ databases">
        <title>Taxonomic evaluation of the Bacillus sporothermodurans group of bacteria based on whole genome sequences.</title>
        <authorList>
            <person name="Fiedler G."/>
            <person name="Herbstmann A.-D."/>
            <person name="Doll E."/>
            <person name="Wenning M."/>
            <person name="Brinks E."/>
            <person name="Kabisch J."/>
            <person name="Breitenwieser F."/>
            <person name="Lappann M."/>
            <person name="Boehnlein C."/>
            <person name="Franz C."/>
        </authorList>
    </citation>
    <scope>NUCLEOTIDE SEQUENCE [LARGE SCALE GENOMIC DNA]</scope>
    <source>
        <strain evidence="3 5">DSM 10599</strain>
    </source>
</reference>
<evidence type="ECO:0000313" key="4">
    <source>
        <dbReference type="Proteomes" id="UP000075666"/>
    </source>
</evidence>
<dbReference type="AlphaFoldDB" id="A0A150L765"/>
<dbReference type="RefSeq" id="WP_066230704.1">
    <property type="nucleotide sequence ID" value="NZ_CP066701.1"/>
</dbReference>
<protein>
    <submittedName>
        <fullName evidence="2">Uncharacterized protein</fullName>
    </submittedName>
</protein>
<dbReference type="Proteomes" id="UP000595512">
    <property type="component" value="Chromosome"/>
</dbReference>
<proteinExistence type="predicted"/>
<evidence type="ECO:0000313" key="5">
    <source>
        <dbReference type="Proteomes" id="UP000595512"/>
    </source>
</evidence>
<evidence type="ECO:0000256" key="1">
    <source>
        <dbReference type="SAM" id="Phobius"/>
    </source>
</evidence>
<dbReference type="Proteomes" id="UP000075666">
    <property type="component" value="Unassembled WGS sequence"/>
</dbReference>
<sequence>MNAVGAIIPILFIFLIIWGIFYIIQSKNKNQLTQKHKKQRLYLSNKRIFWIVTGYILILILAAGFYAFIPQKLTPVNVYIDDEEYDKISNHLYDAINTGNIEQIDPSFISSKWEKEYSGKQLKIVAPEPNDITPTIVVERKATDDKLIEGIYYKTKSYVDGIDVTKKISSDQLKWSNDTLTLIEPRPVKLNFALFHKDITLKQFTEEPSVREDDFSSSFGINILYLRVPKDLKIIESEEIGIQYVGDSN</sequence>
<keyword evidence="4" id="KW-1185">Reference proteome</keyword>
<keyword evidence="1" id="KW-0472">Membrane</keyword>
<dbReference type="STRING" id="46224.B4102_0533"/>
<dbReference type="EMBL" id="CP066701">
    <property type="protein sequence ID" value="QQX26559.1"/>
    <property type="molecule type" value="Genomic_DNA"/>
</dbReference>
<keyword evidence="1" id="KW-1133">Transmembrane helix</keyword>
<keyword evidence="1" id="KW-0812">Transmembrane</keyword>
<gene>
    <name evidence="2" type="ORF">B4102_0533</name>
    <name evidence="3" type="ORF">JGZ69_06885</name>
</gene>
<accession>A0A150L765</accession>
<evidence type="ECO:0000313" key="2">
    <source>
        <dbReference type="EMBL" id="KYD07899.1"/>
    </source>
</evidence>
<name>A0A150L765_9BACI</name>
<feature type="transmembrane region" description="Helical" evidence="1">
    <location>
        <begin position="47"/>
        <end position="69"/>
    </location>
</feature>
<feature type="transmembrane region" description="Helical" evidence="1">
    <location>
        <begin position="6"/>
        <end position="26"/>
    </location>
</feature>
<dbReference type="EMBL" id="LQYN01000039">
    <property type="protein sequence ID" value="KYD07899.1"/>
    <property type="molecule type" value="Genomic_DNA"/>
</dbReference>
<organism evidence="2 4">
    <name type="scientific">Heyndrickxia sporothermodurans</name>
    <dbReference type="NCBI Taxonomy" id="46224"/>
    <lineage>
        <taxon>Bacteria</taxon>
        <taxon>Bacillati</taxon>
        <taxon>Bacillota</taxon>
        <taxon>Bacilli</taxon>
        <taxon>Bacillales</taxon>
        <taxon>Bacillaceae</taxon>
        <taxon>Heyndrickxia</taxon>
    </lineage>
</organism>
<reference evidence="2 4" key="1">
    <citation type="submission" date="2016-01" db="EMBL/GenBank/DDBJ databases">
        <title>Genome Sequences of Twelve Sporeforming Bacillus Species Isolated from Foods.</title>
        <authorList>
            <person name="Berendsen E.M."/>
            <person name="Wells-Bennik M.H."/>
            <person name="Krawcyk A.O."/>
            <person name="De Jong A."/>
            <person name="Holsappel S."/>
            <person name="Eijlander R.T."/>
            <person name="Kuipers O.P."/>
        </authorList>
    </citation>
    <scope>NUCLEOTIDE SEQUENCE [LARGE SCALE GENOMIC DNA]</scope>
    <source>
        <strain evidence="2 4">B4102</strain>
    </source>
</reference>
<dbReference type="PATRIC" id="fig|46224.3.peg.2754"/>
<dbReference type="KEGG" id="hspo:JGZ69_06885"/>
<evidence type="ECO:0000313" key="3">
    <source>
        <dbReference type="EMBL" id="QQX26559.1"/>
    </source>
</evidence>
<dbReference type="OrthoDB" id="2842789at2"/>